<dbReference type="EMBL" id="AOLM01000003">
    <property type="protein sequence ID" value="ELZ98418.1"/>
    <property type="molecule type" value="Genomic_DNA"/>
</dbReference>
<dbReference type="PIRSF" id="PIRSF006060">
    <property type="entry name" value="AA_transporter"/>
    <property type="match status" value="1"/>
</dbReference>
<evidence type="ECO:0000256" key="3">
    <source>
        <dbReference type="ARBA" id="ARBA00022692"/>
    </source>
</evidence>
<dbReference type="GO" id="GO:0022857">
    <property type="term" value="F:transmembrane transporter activity"/>
    <property type="evidence" value="ECO:0007669"/>
    <property type="project" value="InterPro"/>
</dbReference>
<keyword evidence="5 7" id="KW-0472">Membrane</keyword>
<dbReference type="GO" id="GO:0005886">
    <property type="term" value="C:plasma membrane"/>
    <property type="evidence" value="ECO:0007669"/>
    <property type="project" value="UniProtKB-SubCell"/>
</dbReference>
<organism evidence="8 9">
    <name type="scientific">Haloferax sulfurifontis ATCC BAA-897</name>
    <dbReference type="NCBI Taxonomy" id="662480"/>
    <lineage>
        <taxon>Archaea</taxon>
        <taxon>Methanobacteriati</taxon>
        <taxon>Methanobacteriota</taxon>
        <taxon>Stenosarchaea group</taxon>
        <taxon>Halobacteria</taxon>
        <taxon>Halobacteriales</taxon>
        <taxon>Haloferacaceae</taxon>
        <taxon>Haloferax</taxon>
    </lineage>
</organism>
<keyword evidence="3 7" id="KW-0812">Transmembrane</keyword>
<feature type="transmembrane region" description="Helical" evidence="7">
    <location>
        <begin position="37"/>
        <end position="58"/>
    </location>
</feature>
<keyword evidence="2" id="KW-1003">Cell membrane</keyword>
<evidence type="ECO:0000256" key="2">
    <source>
        <dbReference type="ARBA" id="ARBA00022475"/>
    </source>
</evidence>
<feature type="transmembrane region" description="Helical" evidence="7">
    <location>
        <begin position="350"/>
        <end position="371"/>
    </location>
</feature>
<feature type="transmembrane region" description="Helical" evidence="7">
    <location>
        <begin position="409"/>
        <end position="429"/>
    </location>
</feature>
<reference evidence="8 9" key="1">
    <citation type="journal article" date="2014" name="PLoS Genet.">
        <title>Phylogenetically driven sequencing of extremely halophilic archaea reveals strategies for static and dynamic osmo-response.</title>
        <authorList>
            <person name="Becker E.A."/>
            <person name="Seitzer P.M."/>
            <person name="Tritt A."/>
            <person name="Larsen D."/>
            <person name="Krusor M."/>
            <person name="Yao A.I."/>
            <person name="Wu D."/>
            <person name="Madern D."/>
            <person name="Eisen J.A."/>
            <person name="Darling A.E."/>
            <person name="Facciotti M.T."/>
        </authorList>
    </citation>
    <scope>NUCLEOTIDE SEQUENCE [LARGE SCALE GENOMIC DNA]</scope>
    <source>
        <strain evidence="8 9">ATCC BAA-897</strain>
    </source>
</reference>
<gene>
    <name evidence="8" type="ORF">C441_01029</name>
</gene>
<feature type="region of interest" description="Disordered" evidence="6">
    <location>
        <begin position="460"/>
        <end position="480"/>
    </location>
</feature>
<keyword evidence="4 7" id="KW-1133">Transmembrane helix</keyword>
<feature type="transmembrane region" description="Helical" evidence="7">
    <location>
        <begin position="377"/>
        <end position="397"/>
    </location>
</feature>
<feature type="transmembrane region" description="Helical" evidence="7">
    <location>
        <begin position="210"/>
        <end position="228"/>
    </location>
</feature>
<dbReference type="PANTHER" id="PTHR42770">
    <property type="entry name" value="AMINO ACID TRANSPORTER-RELATED"/>
    <property type="match status" value="1"/>
</dbReference>
<proteinExistence type="predicted"/>
<dbReference type="AlphaFoldDB" id="M0IRF8"/>
<feature type="transmembrane region" description="Helical" evidence="7">
    <location>
        <begin position="435"/>
        <end position="452"/>
    </location>
</feature>
<feature type="compositionally biased region" description="Acidic residues" evidence="6">
    <location>
        <begin position="467"/>
        <end position="480"/>
    </location>
</feature>
<evidence type="ECO:0000256" key="1">
    <source>
        <dbReference type="ARBA" id="ARBA00004651"/>
    </source>
</evidence>
<evidence type="ECO:0000313" key="9">
    <source>
        <dbReference type="Proteomes" id="UP000011508"/>
    </source>
</evidence>
<feature type="transmembrane region" description="Helical" evidence="7">
    <location>
        <begin position="302"/>
        <end position="329"/>
    </location>
</feature>
<evidence type="ECO:0000256" key="6">
    <source>
        <dbReference type="SAM" id="MobiDB-lite"/>
    </source>
</evidence>
<feature type="transmembrane region" description="Helical" evidence="7">
    <location>
        <begin position="248"/>
        <end position="268"/>
    </location>
</feature>
<name>M0IRF8_9EURY</name>
<keyword evidence="9" id="KW-1185">Reference proteome</keyword>
<dbReference type="InterPro" id="IPR050367">
    <property type="entry name" value="APC_superfamily"/>
</dbReference>
<evidence type="ECO:0000256" key="7">
    <source>
        <dbReference type="SAM" id="Phobius"/>
    </source>
</evidence>
<accession>M0IRF8</accession>
<dbReference type="InterPro" id="IPR002293">
    <property type="entry name" value="AA/rel_permease1"/>
</dbReference>
<evidence type="ECO:0000256" key="4">
    <source>
        <dbReference type="ARBA" id="ARBA00022989"/>
    </source>
</evidence>
<comment type="subcellular location">
    <subcellularLocation>
        <location evidence="1">Cell membrane</location>
        <topology evidence="1">Multi-pass membrane protein</topology>
    </subcellularLocation>
</comment>
<sequence>MCAHAIFDHSVSRPNEGPPVSHSGGREPAVSLGLLDATMVGIGAMVGAGIFVLTGLAVDISGPAAIVAFALNGGVTTFTALSYAELAAAIPRNGGGYAYVREVFSAPVAFVMGWTRWFTYMIAGSLYALGFASNFVEFGHIYGYALPGPPVLYALGAVVTLVALNALSTEASGRGETAITLLKIAILGVFVAFGLTAADAGEFDPLFTEGPLSVLPAMGLTFIAFQGYDLIATVTEEVENPQINIPRAILLSVAVTVVVYLFVVFVAIGTLGADGLAGAGETAIAQAAEGFMPTFPILGTGAALIAFGAVFSTVSALNAVVIGSSRVAFAMGRERQLPARLGRFHHRYGTPLVAILASAVVMLVAVLVVPIRIVGNLASLFSLLGFIIVNYALIRLRRRQPNLQRPFEVPLYPVTPILGIVCNVLLGLFIDPFTWALAIGWLVVGGGVYLLLSRRGDVGPAGPTEIQEPEPIESTEGASD</sequence>
<evidence type="ECO:0000256" key="5">
    <source>
        <dbReference type="ARBA" id="ARBA00023136"/>
    </source>
</evidence>
<protein>
    <submittedName>
        <fullName evidence="8">Transporter</fullName>
    </submittedName>
</protein>
<feature type="transmembrane region" description="Helical" evidence="7">
    <location>
        <begin position="180"/>
        <end position="198"/>
    </location>
</feature>
<dbReference type="Proteomes" id="UP000011508">
    <property type="component" value="Unassembled WGS sequence"/>
</dbReference>
<evidence type="ECO:0000313" key="8">
    <source>
        <dbReference type="EMBL" id="ELZ98418.1"/>
    </source>
</evidence>
<feature type="transmembrane region" description="Helical" evidence="7">
    <location>
        <begin position="151"/>
        <end position="168"/>
    </location>
</feature>
<dbReference type="Pfam" id="PF13520">
    <property type="entry name" value="AA_permease_2"/>
    <property type="match status" value="1"/>
</dbReference>
<dbReference type="Gene3D" id="1.20.1740.10">
    <property type="entry name" value="Amino acid/polyamine transporter I"/>
    <property type="match status" value="1"/>
</dbReference>
<dbReference type="PATRIC" id="fig|662480.6.peg.209"/>
<feature type="transmembrane region" description="Helical" evidence="7">
    <location>
        <begin position="65"/>
        <end position="84"/>
    </location>
</feature>
<dbReference type="PANTHER" id="PTHR42770:SF11">
    <property type="entry name" value="INNER MEMBRANE TRANSPORT PROTEIN YBAT"/>
    <property type="match status" value="1"/>
</dbReference>
<comment type="caution">
    <text evidence="8">The sequence shown here is derived from an EMBL/GenBank/DDBJ whole genome shotgun (WGS) entry which is preliminary data.</text>
</comment>